<feature type="compositionally biased region" description="Polar residues" evidence="1">
    <location>
        <begin position="135"/>
        <end position="145"/>
    </location>
</feature>
<feature type="region of interest" description="Disordered" evidence="1">
    <location>
        <begin position="216"/>
        <end position="239"/>
    </location>
</feature>
<feature type="compositionally biased region" description="Low complexity" evidence="1">
    <location>
        <begin position="69"/>
        <end position="83"/>
    </location>
</feature>
<evidence type="ECO:0000256" key="1">
    <source>
        <dbReference type="SAM" id="MobiDB-lite"/>
    </source>
</evidence>
<name>A0A8K1C9Y1_PYTOL</name>
<proteinExistence type="predicted"/>
<feature type="region of interest" description="Disordered" evidence="1">
    <location>
        <begin position="69"/>
        <end position="108"/>
    </location>
</feature>
<evidence type="ECO:0000313" key="3">
    <source>
        <dbReference type="Proteomes" id="UP000794436"/>
    </source>
</evidence>
<dbReference type="AlphaFoldDB" id="A0A8K1C9Y1"/>
<dbReference type="EMBL" id="SPLM01000110">
    <property type="protein sequence ID" value="TMW59133.1"/>
    <property type="molecule type" value="Genomic_DNA"/>
</dbReference>
<keyword evidence="3" id="KW-1185">Reference proteome</keyword>
<gene>
    <name evidence="2" type="ORF">Poli38472_007278</name>
</gene>
<feature type="region of interest" description="Disordered" evidence="1">
    <location>
        <begin position="135"/>
        <end position="157"/>
    </location>
</feature>
<evidence type="ECO:0000313" key="2">
    <source>
        <dbReference type="EMBL" id="TMW59133.1"/>
    </source>
</evidence>
<reference evidence="2" key="1">
    <citation type="submission" date="2019-03" db="EMBL/GenBank/DDBJ databases">
        <title>Long read genome sequence of the mycoparasitic Pythium oligandrum ATCC 38472 isolated from sugarbeet rhizosphere.</title>
        <authorList>
            <person name="Gaulin E."/>
        </authorList>
    </citation>
    <scope>NUCLEOTIDE SEQUENCE</scope>
    <source>
        <strain evidence="2">ATCC 38472_TT</strain>
    </source>
</reference>
<comment type="caution">
    <text evidence="2">The sequence shown here is derived from an EMBL/GenBank/DDBJ whole genome shotgun (WGS) entry which is preliminary data.</text>
</comment>
<organism evidence="2 3">
    <name type="scientific">Pythium oligandrum</name>
    <name type="common">Mycoparasitic fungus</name>
    <dbReference type="NCBI Taxonomy" id="41045"/>
    <lineage>
        <taxon>Eukaryota</taxon>
        <taxon>Sar</taxon>
        <taxon>Stramenopiles</taxon>
        <taxon>Oomycota</taxon>
        <taxon>Peronosporomycetes</taxon>
        <taxon>Pythiales</taxon>
        <taxon>Pythiaceae</taxon>
        <taxon>Pythium</taxon>
    </lineage>
</organism>
<sequence length="457" mass="51183">MTIPRLNHHEVFYEVLAQPAKSSETGASTELLTDEEPALATLPVESLVDLELDGEELLDWSNWTTDQSDASSVVSVASPTESSKSQPQETKQTALARRRERNREAMRRTRLLEKETLTSLRMTVQRLEAQFSRLTTASTKSSSTELVPADPESSRREQLQHRILDLVSLRRTLENENAAVKAAIQEKAVLSSVVQKILAENPLDEAVNEKLALLGNPTSASSPSSSSPAPATTQFHPLSPPAAKELMTEFCTEMERVKALPWPSDVDTIEIFGWKTRRYVDSTTNEMHFELVKSFSHIDTDTLLDRMWANAMDVSSAPSTHRDMKFLRLDFLQHVSEDAHVFIRDIAHPVDAIIFRAQYMVFRVRTSSGYIFAMQTITPTEPRTFDEETGSKIVWIDLSCGLELVRTPSGGCMLHWRGSTNYKSAQHAAENAVKILVSALRWESVLNGGGHWMLTSE</sequence>
<dbReference type="Proteomes" id="UP000794436">
    <property type="component" value="Unassembled WGS sequence"/>
</dbReference>
<protein>
    <recommendedName>
        <fullName evidence="4">BZIP domain-containing protein</fullName>
    </recommendedName>
</protein>
<feature type="compositionally biased region" description="Low complexity" evidence="1">
    <location>
        <begin position="217"/>
        <end position="233"/>
    </location>
</feature>
<dbReference type="OrthoDB" id="165482at2759"/>
<evidence type="ECO:0008006" key="4">
    <source>
        <dbReference type="Google" id="ProtNLM"/>
    </source>
</evidence>
<accession>A0A8K1C9Y1</accession>